<keyword evidence="1 5" id="KW-0732">Signal</keyword>
<keyword evidence="2" id="KW-0472">Membrane</keyword>
<sequence length="100" mass="10634">MRLVVLLPILLAACASSPPPYLDLASYACSDGTTLRVHYATDGAHVTLPDDSVLILPQQPSGMRFAAGPCELRPRDGDATWTAAPRALVACRGEGTLWSR</sequence>
<accession>A0A848H1Y7</accession>
<keyword evidence="3" id="KW-0564">Palmitate</keyword>
<organism evidence="7 8">
    <name type="scientific">Ramlibacter agri</name>
    <dbReference type="NCBI Taxonomy" id="2728837"/>
    <lineage>
        <taxon>Bacteria</taxon>
        <taxon>Pseudomonadati</taxon>
        <taxon>Pseudomonadota</taxon>
        <taxon>Betaproteobacteria</taxon>
        <taxon>Burkholderiales</taxon>
        <taxon>Comamonadaceae</taxon>
        <taxon>Ramlibacter</taxon>
    </lineage>
</organism>
<dbReference type="Gene3D" id="2.40.128.200">
    <property type="match status" value="1"/>
</dbReference>
<evidence type="ECO:0000313" key="7">
    <source>
        <dbReference type="EMBL" id="NML44996.1"/>
    </source>
</evidence>
<keyword evidence="4" id="KW-0449">Lipoprotein</keyword>
<comment type="caution">
    <text evidence="7">The sequence shown here is derived from an EMBL/GenBank/DDBJ whole genome shotgun (WGS) entry which is preliminary data.</text>
</comment>
<reference evidence="7 8" key="1">
    <citation type="submission" date="2020-04" db="EMBL/GenBank/DDBJ databases">
        <title>Ramlibacter sp. G-1-2-2 isolated from soil.</title>
        <authorList>
            <person name="Dahal R.H."/>
        </authorList>
    </citation>
    <scope>NUCLEOTIDE SEQUENCE [LARGE SCALE GENOMIC DNA]</scope>
    <source>
        <strain evidence="7 8">G-1-2-2</strain>
    </source>
</reference>
<dbReference type="Proteomes" id="UP000541185">
    <property type="component" value="Unassembled WGS sequence"/>
</dbReference>
<evidence type="ECO:0000256" key="1">
    <source>
        <dbReference type="ARBA" id="ARBA00022729"/>
    </source>
</evidence>
<evidence type="ECO:0000256" key="2">
    <source>
        <dbReference type="ARBA" id="ARBA00023136"/>
    </source>
</evidence>
<evidence type="ECO:0000313" key="8">
    <source>
        <dbReference type="Proteomes" id="UP000541185"/>
    </source>
</evidence>
<evidence type="ECO:0000259" key="6">
    <source>
        <dbReference type="Pfam" id="PF09864"/>
    </source>
</evidence>
<evidence type="ECO:0000256" key="4">
    <source>
        <dbReference type="ARBA" id="ARBA00023288"/>
    </source>
</evidence>
<proteinExistence type="predicted"/>
<dbReference type="SUPFAM" id="SSF141488">
    <property type="entry name" value="YdhA-like"/>
    <property type="match status" value="1"/>
</dbReference>
<feature type="chain" id="PRO_5032897815" evidence="5">
    <location>
        <begin position="18"/>
        <end position="100"/>
    </location>
</feature>
<dbReference type="EMBL" id="JABBFX010000001">
    <property type="protein sequence ID" value="NML44996.1"/>
    <property type="molecule type" value="Genomic_DNA"/>
</dbReference>
<feature type="domain" description="C-type lysozyme inhibitor" evidence="6">
    <location>
        <begin position="27"/>
        <end position="89"/>
    </location>
</feature>
<feature type="signal peptide" evidence="5">
    <location>
        <begin position="1"/>
        <end position="17"/>
    </location>
</feature>
<name>A0A848H1Y7_9BURK</name>
<evidence type="ECO:0000256" key="5">
    <source>
        <dbReference type="SAM" id="SignalP"/>
    </source>
</evidence>
<keyword evidence="8" id="KW-1185">Reference proteome</keyword>
<evidence type="ECO:0000256" key="3">
    <source>
        <dbReference type="ARBA" id="ARBA00023139"/>
    </source>
</evidence>
<dbReference type="InterPro" id="IPR018660">
    <property type="entry name" value="MliC"/>
</dbReference>
<gene>
    <name evidence="7" type="ORF">HHL11_14655</name>
</gene>
<dbReference type="Pfam" id="PF09864">
    <property type="entry name" value="MliC"/>
    <property type="match status" value="1"/>
</dbReference>
<dbReference type="RefSeq" id="WP_169419092.1">
    <property type="nucleotide sequence ID" value="NZ_JABBFX010000001.1"/>
</dbReference>
<protein>
    <submittedName>
        <fullName evidence="7">Lysozyme inhibitor</fullName>
    </submittedName>
</protein>
<dbReference type="AlphaFoldDB" id="A0A848H1Y7"/>
<dbReference type="InterPro" id="IPR036328">
    <property type="entry name" value="MliC_sf"/>
</dbReference>